<dbReference type="GO" id="GO:0046872">
    <property type="term" value="F:metal ion binding"/>
    <property type="evidence" value="ECO:0007669"/>
    <property type="project" value="UniProtKB-KW"/>
</dbReference>
<dbReference type="CDD" id="cd16917">
    <property type="entry name" value="HATPase_UhpB-NarQ-NarX-like"/>
    <property type="match status" value="1"/>
</dbReference>
<dbReference type="EC" id="2.7.13.3" evidence="4"/>
<keyword evidence="13" id="KW-0408">Iron</keyword>
<keyword evidence="12" id="KW-0067">ATP-binding</keyword>
<organism evidence="20 21">
    <name type="scientific">Bacillus aquiflavi</name>
    <dbReference type="NCBI Taxonomy" id="2672567"/>
    <lineage>
        <taxon>Bacteria</taxon>
        <taxon>Bacillati</taxon>
        <taxon>Bacillota</taxon>
        <taxon>Bacilli</taxon>
        <taxon>Bacillales</taxon>
        <taxon>Bacillaceae</taxon>
        <taxon>Bacillus</taxon>
    </lineage>
</organism>
<dbReference type="PANTHER" id="PTHR24421">
    <property type="entry name" value="NITRATE/NITRITE SENSOR PROTEIN NARX-RELATED"/>
    <property type="match status" value="1"/>
</dbReference>
<dbReference type="Gene3D" id="3.30.450.40">
    <property type="match status" value="1"/>
</dbReference>
<dbReference type="InterPro" id="IPR029016">
    <property type="entry name" value="GAF-like_dom_sf"/>
</dbReference>
<keyword evidence="14" id="KW-0902">Two-component regulatory system</keyword>
<dbReference type="AlphaFoldDB" id="A0A6B3VXB1"/>
<dbReference type="Gene3D" id="1.20.5.1930">
    <property type="match status" value="1"/>
</dbReference>
<gene>
    <name evidence="20" type="ORF">G4D64_00300</name>
    <name evidence="19" type="ORF">H1Z61_00300</name>
</gene>
<dbReference type="PRINTS" id="PR00344">
    <property type="entry name" value="BCTRLSENSOR"/>
</dbReference>
<dbReference type="GO" id="GO:0051539">
    <property type="term" value="F:4 iron, 4 sulfur cluster binding"/>
    <property type="evidence" value="ECO:0007669"/>
    <property type="project" value="UniProtKB-KW"/>
</dbReference>
<evidence type="ECO:0000256" key="5">
    <source>
        <dbReference type="ARBA" id="ARBA00017322"/>
    </source>
</evidence>
<comment type="subcellular location">
    <subcellularLocation>
        <location evidence="3">Cytoplasm</location>
    </subcellularLocation>
</comment>
<dbReference type="EMBL" id="JAAIWN010000001">
    <property type="protein sequence ID" value="NEY79984.1"/>
    <property type="molecule type" value="Genomic_DNA"/>
</dbReference>
<dbReference type="PROSITE" id="PS50109">
    <property type="entry name" value="HIS_KIN"/>
    <property type="match status" value="1"/>
</dbReference>
<keyword evidence="6" id="KW-0004">4Fe-4S</keyword>
<dbReference type="SMART" id="SM00387">
    <property type="entry name" value="HATPase_c"/>
    <property type="match status" value="1"/>
</dbReference>
<dbReference type="Proteomes" id="UP000472971">
    <property type="component" value="Unassembled WGS sequence"/>
</dbReference>
<evidence type="ECO:0000256" key="9">
    <source>
        <dbReference type="ARBA" id="ARBA00022723"/>
    </source>
</evidence>
<evidence type="ECO:0000313" key="22">
    <source>
        <dbReference type="Proteomes" id="UP000570010"/>
    </source>
</evidence>
<dbReference type="GO" id="GO:0005524">
    <property type="term" value="F:ATP binding"/>
    <property type="evidence" value="ECO:0007669"/>
    <property type="project" value="UniProtKB-KW"/>
</dbReference>
<evidence type="ECO:0000256" key="17">
    <source>
        <dbReference type="ARBA" id="ARBA00030800"/>
    </source>
</evidence>
<evidence type="ECO:0000256" key="3">
    <source>
        <dbReference type="ARBA" id="ARBA00004496"/>
    </source>
</evidence>
<dbReference type="GO" id="GO:0005737">
    <property type="term" value="C:cytoplasm"/>
    <property type="evidence" value="ECO:0007669"/>
    <property type="project" value="UniProtKB-SubCell"/>
</dbReference>
<dbReference type="InterPro" id="IPR011712">
    <property type="entry name" value="Sig_transdc_His_kin_sub3_dim/P"/>
</dbReference>
<evidence type="ECO:0000256" key="7">
    <source>
        <dbReference type="ARBA" id="ARBA00022490"/>
    </source>
</evidence>
<evidence type="ECO:0000256" key="15">
    <source>
        <dbReference type="ARBA" id="ARBA00023014"/>
    </source>
</evidence>
<keyword evidence="21" id="KW-1185">Reference proteome</keyword>
<protein>
    <recommendedName>
        <fullName evidence="5">Oxygen sensor histidine kinase NreB</fullName>
        <ecNumber evidence="4">2.7.13.3</ecNumber>
    </recommendedName>
    <alternativeName>
        <fullName evidence="17">Nitrogen regulation protein B</fullName>
    </alternativeName>
</protein>
<evidence type="ECO:0000313" key="21">
    <source>
        <dbReference type="Proteomes" id="UP000472971"/>
    </source>
</evidence>
<reference evidence="20 21" key="1">
    <citation type="submission" date="2020-02" db="EMBL/GenBank/DDBJ databases">
        <title>Bacillus aquiflavi sp. nov., isolated from yellow water of strong flavor Chinese baijiu in Yibin region of China.</title>
        <authorList>
            <person name="Xie J."/>
        </authorList>
    </citation>
    <scope>NUCLEOTIDE SEQUENCE [LARGE SCALE GENOMIC DNA]</scope>
    <source>
        <strain evidence="20 21">3H-10</strain>
    </source>
</reference>
<evidence type="ECO:0000256" key="1">
    <source>
        <dbReference type="ARBA" id="ARBA00000085"/>
    </source>
</evidence>
<evidence type="ECO:0000256" key="2">
    <source>
        <dbReference type="ARBA" id="ARBA00001966"/>
    </source>
</evidence>
<evidence type="ECO:0000256" key="10">
    <source>
        <dbReference type="ARBA" id="ARBA00022741"/>
    </source>
</evidence>
<sequence length="372" mass="41866">MGTELRILKEIAELLNEGTDLFEVLSEVLKKLLQVTGIETGWIFLIDQNGTFELAAMEKLPPALKIAGCMPMKNGTCWCLNKYNDGRLEKATNIMECKRLEDAVYNEWGETNNLTHHATVPLRAGNEKFGLLNVGSPNKTYFNEGELALLEAVAFQIGTAIKRIYLTQREQETALTAERNRLARDLHDSVNQLLFSLSLTARAGMKMSTDKQMRETFNDIQDMAQEALGEMRALIWQLRPRGLEKGLTSALKNYGRMLGLMVKANVNGVLTLPYKVEEGLWRIAQEAFNNCKKHSEQQLVKLTLIGEKGKVTMIISDDGKGFNYEETKPMMSLGLKSMKERVEQLNGSFQLKSELGKGTRMTVIIPVNEVKK</sequence>
<evidence type="ECO:0000256" key="16">
    <source>
        <dbReference type="ARBA" id="ARBA00024827"/>
    </source>
</evidence>
<name>A0A6B3VXB1_9BACI</name>
<dbReference type="Pfam" id="PF13185">
    <property type="entry name" value="GAF_2"/>
    <property type="match status" value="1"/>
</dbReference>
<dbReference type="RefSeq" id="WP_163238904.1">
    <property type="nucleotide sequence ID" value="NZ_CP082780.1"/>
</dbReference>
<dbReference type="Pfam" id="PF02518">
    <property type="entry name" value="HATPase_c"/>
    <property type="match status" value="1"/>
</dbReference>
<evidence type="ECO:0000259" key="18">
    <source>
        <dbReference type="PROSITE" id="PS50109"/>
    </source>
</evidence>
<evidence type="ECO:0000256" key="12">
    <source>
        <dbReference type="ARBA" id="ARBA00022840"/>
    </source>
</evidence>
<dbReference type="Pfam" id="PF07730">
    <property type="entry name" value="HisKA_3"/>
    <property type="match status" value="1"/>
</dbReference>
<comment type="caution">
    <text evidence="20">The sequence shown here is derived from an EMBL/GenBank/DDBJ whole genome shotgun (WGS) entry which is preliminary data.</text>
</comment>
<comment type="catalytic activity">
    <reaction evidence="1">
        <text>ATP + protein L-histidine = ADP + protein N-phospho-L-histidine.</text>
        <dbReference type="EC" id="2.7.13.3"/>
    </reaction>
</comment>
<dbReference type="InterPro" id="IPR050482">
    <property type="entry name" value="Sensor_HK_TwoCompSys"/>
</dbReference>
<evidence type="ECO:0000256" key="14">
    <source>
        <dbReference type="ARBA" id="ARBA00023012"/>
    </source>
</evidence>
<dbReference type="GO" id="GO:0016020">
    <property type="term" value="C:membrane"/>
    <property type="evidence" value="ECO:0007669"/>
    <property type="project" value="InterPro"/>
</dbReference>
<dbReference type="InterPro" id="IPR004358">
    <property type="entry name" value="Sig_transdc_His_kin-like_C"/>
</dbReference>
<keyword evidence="11 20" id="KW-0418">Kinase</keyword>
<dbReference type="InterPro" id="IPR003018">
    <property type="entry name" value="GAF"/>
</dbReference>
<comment type="cofactor">
    <cofactor evidence="2">
        <name>[4Fe-4S] cluster</name>
        <dbReference type="ChEBI" id="CHEBI:49883"/>
    </cofactor>
</comment>
<dbReference type="InterPro" id="IPR036890">
    <property type="entry name" value="HATPase_C_sf"/>
</dbReference>
<keyword evidence="7" id="KW-0963">Cytoplasm</keyword>
<accession>A0A6B3VXB1</accession>
<evidence type="ECO:0000256" key="11">
    <source>
        <dbReference type="ARBA" id="ARBA00022777"/>
    </source>
</evidence>
<dbReference type="GO" id="GO:0000155">
    <property type="term" value="F:phosphorelay sensor kinase activity"/>
    <property type="evidence" value="ECO:0007669"/>
    <property type="project" value="InterPro"/>
</dbReference>
<proteinExistence type="predicted"/>
<dbReference type="GO" id="GO:0046983">
    <property type="term" value="F:protein dimerization activity"/>
    <property type="evidence" value="ECO:0007669"/>
    <property type="project" value="InterPro"/>
</dbReference>
<keyword evidence="10" id="KW-0547">Nucleotide-binding</keyword>
<dbReference type="InterPro" id="IPR005467">
    <property type="entry name" value="His_kinase_dom"/>
</dbReference>
<dbReference type="SMART" id="SM00065">
    <property type="entry name" value="GAF"/>
    <property type="match status" value="1"/>
</dbReference>
<evidence type="ECO:0000256" key="6">
    <source>
        <dbReference type="ARBA" id="ARBA00022485"/>
    </source>
</evidence>
<dbReference type="SUPFAM" id="SSF55781">
    <property type="entry name" value="GAF domain-like"/>
    <property type="match status" value="1"/>
</dbReference>
<keyword evidence="9" id="KW-0479">Metal-binding</keyword>
<evidence type="ECO:0000256" key="8">
    <source>
        <dbReference type="ARBA" id="ARBA00022679"/>
    </source>
</evidence>
<evidence type="ECO:0000313" key="20">
    <source>
        <dbReference type="EMBL" id="NEY79984.1"/>
    </source>
</evidence>
<evidence type="ECO:0000256" key="13">
    <source>
        <dbReference type="ARBA" id="ARBA00023004"/>
    </source>
</evidence>
<reference evidence="19 22" key="2">
    <citation type="submission" date="2020-07" db="EMBL/GenBank/DDBJ databases">
        <authorList>
            <person name="Feng H."/>
        </authorList>
    </citation>
    <scope>NUCLEOTIDE SEQUENCE [LARGE SCALE GENOMIC DNA]</scope>
    <source>
        <strain evidence="22">s-12</strain>
        <strain evidence="19">S-12</strain>
    </source>
</reference>
<dbReference type="EMBL" id="JACEIO010000001">
    <property type="protein sequence ID" value="MBA4535608.1"/>
    <property type="molecule type" value="Genomic_DNA"/>
</dbReference>
<keyword evidence="8" id="KW-0808">Transferase</keyword>
<dbReference type="Gene3D" id="3.30.565.10">
    <property type="entry name" value="Histidine kinase-like ATPase, C-terminal domain"/>
    <property type="match status" value="1"/>
</dbReference>
<evidence type="ECO:0000313" key="19">
    <source>
        <dbReference type="EMBL" id="MBA4535608.1"/>
    </source>
</evidence>
<dbReference type="Proteomes" id="UP000570010">
    <property type="component" value="Unassembled WGS sequence"/>
</dbReference>
<dbReference type="SUPFAM" id="SSF55874">
    <property type="entry name" value="ATPase domain of HSP90 chaperone/DNA topoisomerase II/histidine kinase"/>
    <property type="match status" value="1"/>
</dbReference>
<comment type="function">
    <text evidence="16">Member of the two-component regulatory system NreB/NreC involved in the control of dissimilatory nitrate/nitrite reduction in response to oxygen. NreB functions as a direct oxygen sensor histidine kinase which is autophosphorylated, in the absence of oxygen, probably at the conserved histidine residue, and transfers its phosphate group probably to a conserved aspartate residue of NreC. NreB/NreC activates the expression of the nitrate (narGHJI) and nitrite (nir) reductase operons, as well as the putative nitrate transporter gene narT.</text>
</comment>
<keyword evidence="15" id="KW-0411">Iron-sulfur</keyword>
<feature type="domain" description="Histidine kinase" evidence="18">
    <location>
        <begin position="181"/>
        <end position="369"/>
    </location>
</feature>
<dbReference type="PANTHER" id="PTHR24421:SF40">
    <property type="entry name" value="SENSOR HISTIDINE KINASE YHCY"/>
    <property type="match status" value="1"/>
</dbReference>
<dbReference type="InterPro" id="IPR003594">
    <property type="entry name" value="HATPase_dom"/>
</dbReference>
<evidence type="ECO:0000256" key="4">
    <source>
        <dbReference type="ARBA" id="ARBA00012438"/>
    </source>
</evidence>